<protein>
    <submittedName>
        <fullName evidence="1">Uncharacterized protein</fullName>
    </submittedName>
</protein>
<name>A0A165INY3_9BASI</name>
<evidence type="ECO:0000313" key="2">
    <source>
        <dbReference type="Proteomes" id="UP000076842"/>
    </source>
</evidence>
<dbReference type="Proteomes" id="UP000076842">
    <property type="component" value="Unassembled WGS sequence"/>
</dbReference>
<evidence type="ECO:0000313" key="1">
    <source>
        <dbReference type="EMBL" id="KZT60815.1"/>
    </source>
</evidence>
<gene>
    <name evidence="1" type="ORF">CALCODRAFT_85506</name>
</gene>
<proteinExistence type="predicted"/>
<keyword evidence="2" id="KW-1185">Reference proteome</keyword>
<dbReference type="AlphaFoldDB" id="A0A165INY3"/>
<accession>A0A165INY3</accession>
<sequence length="145" mass="15323">MTGPCMICIPVFICSCPAVDVRMVVIPLGASGTASEIGYGILSGALAAEAGDCSVDLVSDLHGHFMTIQSRRQASMGGDTRPTRALTRVCAYKGTRLPDLHTPHFFASGTSKASRTTNSFIGWARGWSTAMVLHVRPVPIGWSGL</sequence>
<dbReference type="InParanoid" id="A0A165INY3"/>
<organism evidence="1 2">
    <name type="scientific">Calocera cornea HHB12733</name>
    <dbReference type="NCBI Taxonomy" id="1353952"/>
    <lineage>
        <taxon>Eukaryota</taxon>
        <taxon>Fungi</taxon>
        <taxon>Dikarya</taxon>
        <taxon>Basidiomycota</taxon>
        <taxon>Agaricomycotina</taxon>
        <taxon>Dacrymycetes</taxon>
        <taxon>Dacrymycetales</taxon>
        <taxon>Dacrymycetaceae</taxon>
        <taxon>Calocera</taxon>
    </lineage>
</organism>
<dbReference type="EMBL" id="KV423928">
    <property type="protein sequence ID" value="KZT60815.1"/>
    <property type="molecule type" value="Genomic_DNA"/>
</dbReference>
<reference evidence="1 2" key="1">
    <citation type="journal article" date="2016" name="Mol. Biol. Evol.">
        <title>Comparative Genomics of Early-Diverging Mushroom-Forming Fungi Provides Insights into the Origins of Lignocellulose Decay Capabilities.</title>
        <authorList>
            <person name="Nagy L.G."/>
            <person name="Riley R."/>
            <person name="Tritt A."/>
            <person name="Adam C."/>
            <person name="Daum C."/>
            <person name="Floudas D."/>
            <person name="Sun H."/>
            <person name="Yadav J.S."/>
            <person name="Pangilinan J."/>
            <person name="Larsson K.H."/>
            <person name="Matsuura K."/>
            <person name="Barry K."/>
            <person name="Labutti K."/>
            <person name="Kuo R."/>
            <person name="Ohm R.A."/>
            <person name="Bhattacharya S.S."/>
            <person name="Shirouzu T."/>
            <person name="Yoshinaga Y."/>
            <person name="Martin F.M."/>
            <person name="Grigoriev I.V."/>
            <person name="Hibbett D.S."/>
        </authorList>
    </citation>
    <scope>NUCLEOTIDE SEQUENCE [LARGE SCALE GENOMIC DNA]</scope>
    <source>
        <strain evidence="1 2">HHB12733</strain>
    </source>
</reference>